<dbReference type="InterPro" id="IPR034660">
    <property type="entry name" value="DinB/YfiT-like"/>
</dbReference>
<organism evidence="1 2">
    <name type="scientific">Catenulispora acidiphila (strain DSM 44928 / JCM 14897 / NBRC 102108 / NRRL B-24433 / ID139908)</name>
    <dbReference type="NCBI Taxonomy" id="479433"/>
    <lineage>
        <taxon>Bacteria</taxon>
        <taxon>Bacillati</taxon>
        <taxon>Actinomycetota</taxon>
        <taxon>Actinomycetes</taxon>
        <taxon>Catenulisporales</taxon>
        <taxon>Catenulisporaceae</taxon>
        <taxon>Catenulispora</taxon>
    </lineage>
</organism>
<dbReference type="AlphaFoldDB" id="C7QBS9"/>
<dbReference type="InParanoid" id="C7QBS9"/>
<dbReference type="eggNOG" id="ENOG50314EV">
    <property type="taxonomic scope" value="Bacteria"/>
</dbReference>
<dbReference type="SUPFAM" id="SSF109854">
    <property type="entry name" value="DinB/YfiT-like putative metalloenzymes"/>
    <property type="match status" value="1"/>
</dbReference>
<dbReference type="InterPro" id="IPR017517">
    <property type="entry name" value="Maleyloyr_isom"/>
</dbReference>
<sequence length="205" mass="21981">MDAFSHIEAERLRVADALEGVAEHQWPLQSLSVGWSNHFTLAHLVGSSQVNFPKAMRAMAASGFNFGRMVNKLNVQAAQTPSAQLVTKLRELAPSHDHPPGPAVAQLLEVVVHGEDIAYPLGVRIDHDDAALVAAANYAKKEQMFVGVRKRIAGLRLQATDLDWSAGEGALVEGPLRSLVLAMCGRNAALDALSGPGVAVLRRRV</sequence>
<dbReference type="Proteomes" id="UP000000851">
    <property type="component" value="Chromosome"/>
</dbReference>
<evidence type="ECO:0008006" key="3">
    <source>
        <dbReference type="Google" id="ProtNLM"/>
    </source>
</evidence>
<dbReference type="RefSeq" id="WP_015792277.1">
    <property type="nucleotide sequence ID" value="NC_013131.1"/>
</dbReference>
<keyword evidence="2" id="KW-1185">Reference proteome</keyword>
<dbReference type="STRING" id="479433.Caci_3646"/>
<name>C7QBS9_CATAD</name>
<dbReference type="HOGENOM" id="CLU_094601_1_0_11"/>
<gene>
    <name evidence="1" type="ordered locus">Caci_3646</name>
</gene>
<proteinExistence type="predicted"/>
<reference evidence="1 2" key="1">
    <citation type="journal article" date="2009" name="Stand. Genomic Sci.">
        <title>Complete genome sequence of Catenulispora acidiphila type strain (ID 139908).</title>
        <authorList>
            <person name="Copeland A."/>
            <person name="Lapidus A."/>
            <person name="Glavina Del Rio T."/>
            <person name="Nolan M."/>
            <person name="Lucas S."/>
            <person name="Chen F."/>
            <person name="Tice H."/>
            <person name="Cheng J.F."/>
            <person name="Bruce D."/>
            <person name="Goodwin L."/>
            <person name="Pitluck S."/>
            <person name="Mikhailova N."/>
            <person name="Pati A."/>
            <person name="Ivanova N."/>
            <person name="Mavromatis K."/>
            <person name="Chen A."/>
            <person name="Palaniappan K."/>
            <person name="Chain P."/>
            <person name="Land M."/>
            <person name="Hauser L."/>
            <person name="Chang Y.J."/>
            <person name="Jeffries C.D."/>
            <person name="Chertkov O."/>
            <person name="Brettin T."/>
            <person name="Detter J.C."/>
            <person name="Han C."/>
            <person name="Ali Z."/>
            <person name="Tindall B.J."/>
            <person name="Goker M."/>
            <person name="Bristow J."/>
            <person name="Eisen J.A."/>
            <person name="Markowitz V."/>
            <person name="Hugenholtz P."/>
            <person name="Kyrpides N.C."/>
            <person name="Klenk H.P."/>
        </authorList>
    </citation>
    <scope>NUCLEOTIDE SEQUENCE [LARGE SCALE GENOMIC DNA]</scope>
    <source>
        <strain evidence="2">DSM 44928 / JCM 14897 / NBRC 102108 / NRRL B-24433 / ID139908</strain>
    </source>
</reference>
<dbReference type="EMBL" id="CP001700">
    <property type="protein sequence ID" value="ACU72548.1"/>
    <property type="molecule type" value="Genomic_DNA"/>
</dbReference>
<evidence type="ECO:0000313" key="2">
    <source>
        <dbReference type="Proteomes" id="UP000000851"/>
    </source>
</evidence>
<evidence type="ECO:0000313" key="1">
    <source>
        <dbReference type="EMBL" id="ACU72548.1"/>
    </source>
</evidence>
<dbReference type="NCBIfam" id="TIGR03083">
    <property type="entry name" value="maleylpyruvate isomerase family mycothiol-dependent enzyme"/>
    <property type="match status" value="1"/>
</dbReference>
<accession>C7QBS9</accession>
<protein>
    <recommendedName>
        <fullName evidence="3">Mycothiol-dependent maleylpyruvate isomerase metal-binding domain-containing protein</fullName>
    </recommendedName>
</protein>
<dbReference type="KEGG" id="cai:Caci_3646"/>